<organism evidence="1 2">
    <name type="scientific">Oryza sativa subsp. japonica</name>
    <name type="common">Rice</name>
    <dbReference type="NCBI Taxonomy" id="39947"/>
    <lineage>
        <taxon>Eukaryota</taxon>
        <taxon>Viridiplantae</taxon>
        <taxon>Streptophyta</taxon>
        <taxon>Embryophyta</taxon>
        <taxon>Tracheophyta</taxon>
        <taxon>Spermatophyta</taxon>
        <taxon>Magnoliopsida</taxon>
        <taxon>Liliopsida</taxon>
        <taxon>Poales</taxon>
        <taxon>Poaceae</taxon>
        <taxon>BOP clade</taxon>
        <taxon>Oryzoideae</taxon>
        <taxon>Oryzeae</taxon>
        <taxon>Oryzinae</taxon>
        <taxon>Oryza</taxon>
        <taxon>Oryza sativa</taxon>
    </lineage>
</organism>
<proteinExistence type="predicted"/>
<gene>
    <name evidence="1" type="ordered locus">Os04g0419800</name>
</gene>
<protein>
    <submittedName>
        <fullName evidence="1">Os04g0419800 protein</fullName>
    </submittedName>
</protein>
<reference evidence="1 2" key="1">
    <citation type="journal article" date="2005" name="Nature">
        <title>The map-based sequence of the rice genome.</title>
        <authorList>
            <consortium name="International rice genome sequencing project (IRGSP)"/>
            <person name="Matsumoto T."/>
            <person name="Wu J."/>
            <person name="Kanamori H."/>
            <person name="Katayose Y."/>
            <person name="Fujisawa M."/>
            <person name="Namiki N."/>
            <person name="Mizuno H."/>
            <person name="Yamamoto K."/>
            <person name="Antonio B.A."/>
            <person name="Baba T."/>
            <person name="Sakata K."/>
            <person name="Nagamura Y."/>
            <person name="Aoki H."/>
            <person name="Arikawa K."/>
            <person name="Arita K."/>
            <person name="Bito T."/>
            <person name="Chiden Y."/>
            <person name="Fujitsuka N."/>
            <person name="Fukunaka R."/>
            <person name="Hamada M."/>
            <person name="Harada C."/>
            <person name="Hayashi A."/>
            <person name="Hijishita S."/>
            <person name="Honda M."/>
            <person name="Hosokawa S."/>
            <person name="Ichikawa Y."/>
            <person name="Idonuma A."/>
            <person name="Iijima M."/>
            <person name="Ikeda M."/>
            <person name="Ikeno M."/>
            <person name="Ito K."/>
            <person name="Ito S."/>
            <person name="Ito T."/>
            <person name="Ito Y."/>
            <person name="Ito Y."/>
            <person name="Iwabuchi A."/>
            <person name="Kamiya K."/>
            <person name="Karasawa W."/>
            <person name="Kurita K."/>
            <person name="Katagiri S."/>
            <person name="Kikuta A."/>
            <person name="Kobayashi H."/>
            <person name="Kobayashi N."/>
            <person name="Machita K."/>
            <person name="Maehara T."/>
            <person name="Masukawa M."/>
            <person name="Mizubayashi T."/>
            <person name="Mukai Y."/>
            <person name="Nagasaki H."/>
            <person name="Nagata Y."/>
            <person name="Naito S."/>
            <person name="Nakashima M."/>
            <person name="Nakama Y."/>
            <person name="Nakamichi Y."/>
            <person name="Nakamura M."/>
            <person name="Meguro A."/>
            <person name="Negishi M."/>
            <person name="Ohta I."/>
            <person name="Ohta T."/>
            <person name="Okamoto M."/>
            <person name="Ono N."/>
            <person name="Saji S."/>
            <person name="Sakaguchi M."/>
            <person name="Sakai K."/>
            <person name="Shibata M."/>
            <person name="Shimokawa T."/>
            <person name="Song J."/>
            <person name="Takazaki Y."/>
            <person name="Terasawa K."/>
            <person name="Tsugane M."/>
            <person name="Tsuji K."/>
            <person name="Ueda S."/>
            <person name="Waki K."/>
            <person name="Yamagata H."/>
            <person name="Yamamoto M."/>
            <person name="Yamamoto S."/>
            <person name="Yamane H."/>
            <person name="Yoshiki S."/>
            <person name="Yoshihara R."/>
            <person name="Yukawa K."/>
            <person name="Zhong H."/>
            <person name="Yano M."/>
            <person name="Yuan Q."/>
            <person name="Ouyang S."/>
            <person name="Liu J."/>
            <person name="Jones K.M."/>
            <person name="Gansberger K."/>
            <person name="Moffat K."/>
            <person name="Hill J."/>
            <person name="Bera J."/>
            <person name="Fadrosh D."/>
            <person name="Jin S."/>
            <person name="Johri S."/>
            <person name="Kim M."/>
            <person name="Overton L."/>
            <person name="Reardon M."/>
            <person name="Tsitrin T."/>
            <person name="Vuong H."/>
            <person name="Weaver B."/>
            <person name="Ciecko A."/>
            <person name="Tallon L."/>
            <person name="Jackson J."/>
            <person name="Pai G."/>
            <person name="Aken S.V."/>
            <person name="Utterback T."/>
            <person name="Reidmuller S."/>
            <person name="Feldblyum T."/>
            <person name="Hsiao J."/>
            <person name="Zismann V."/>
            <person name="Iobst S."/>
            <person name="de Vazeille A.R."/>
            <person name="Buell C.R."/>
            <person name="Ying K."/>
            <person name="Li Y."/>
            <person name="Lu T."/>
            <person name="Huang Y."/>
            <person name="Zhao Q."/>
            <person name="Feng Q."/>
            <person name="Zhang L."/>
            <person name="Zhu J."/>
            <person name="Weng Q."/>
            <person name="Mu J."/>
            <person name="Lu Y."/>
            <person name="Fan D."/>
            <person name="Liu Y."/>
            <person name="Guan J."/>
            <person name="Zhang Y."/>
            <person name="Yu S."/>
            <person name="Liu X."/>
            <person name="Zhang Y."/>
            <person name="Hong G."/>
            <person name="Han B."/>
            <person name="Choisne N."/>
            <person name="Demange N."/>
            <person name="Orjeda G."/>
            <person name="Samain S."/>
            <person name="Cattolico L."/>
            <person name="Pelletier E."/>
            <person name="Couloux A."/>
            <person name="Segurens B."/>
            <person name="Wincker P."/>
            <person name="D'Hont A."/>
            <person name="Scarpelli C."/>
            <person name="Weissenbach J."/>
            <person name="Salanoubat M."/>
            <person name="Quetier F."/>
            <person name="Yu Y."/>
            <person name="Kim H.R."/>
            <person name="Rambo T."/>
            <person name="Currie J."/>
            <person name="Collura K."/>
            <person name="Luo M."/>
            <person name="Yang T."/>
            <person name="Ammiraju J.S.S."/>
            <person name="Engler F."/>
            <person name="Soderlund C."/>
            <person name="Wing R.A."/>
            <person name="Palmer L.E."/>
            <person name="de la Bastide M."/>
            <person name="Spiegel L."/>
            <person name="Nascimento L."/>
            <person name="Zutavern T."/>
            <person name="O'Shaughnessy A."/>
            <person name="Dike S."/>
            <person name="Dedhia N."/>
            <person name="Preston R."/>
            <person name="Balija V."/>
            <person name="McCombie W.R."/>
            <person name="Chow T."/>
            <person name="Chen H."/>
            <person name="Chung M."/>
            <person name="Chen C."/>
            <person name="Shaw J."/>
            <person name="Wu H."/>
            <person name="Hsiao K."/>
            <person name="Chao Y."/>
            <person name="Chu M."/>
            <person name="Cheng C."/>
            <person name="Hour A."/>
            <person name="Lee P."/>
            <person name="Lin S."/>
            <person name="Lin Y."/>
            <person name="Liou J."/>
            <person name="Liu S."/>
            <person name="Hsing Y."/>
            <person name="Raghuvanshi S."/>
            <person name="Mohanty A."/>
            <person name="Bharti A.K."/>
            <person name="Gaur A."/>
            <person name="Gupta V."/>
            <person name="Kumar D."/>
            <person name="Ravi V."/>
            <person name="Vij S."/>
            <person name="Kapur A."/>
            <person name="Khurana P."/>
            <person name="Khurana P."/>
            <person name="Khurana J.P."/>
            <person name="Tyagi A.K."/>
            <person name="Gaikwad K."/>
            <person name="Singh A."/>
            <person name="Dalal V."/>
            <person name="Srivastava S."/>
            <person name="Dixit A."/>
            <person name="Pal A.K."/>
            <person name="Ghazi I.A."/>
            <person name="Yadav M."/>
            <person name="Pandit A."/>
            <person name="Bhargava A."/>
            <person name="Sureshbabu K."/>
            <person name="Batra K."/>
            <person name="Sharma T.R."/>
            <person name="Mohapatra T."/>
            <person name="Singh N.K."/>
            <person name="Messing J."/>
            <person name="Nelson A.B."/>
            <person name="Fuks G."/>
            <person name="Kavchok S."/>
            <person name="Keizer G."/>
            <person name="Linton E."/>
            <person name="Llaca V."/>
            <person name="Song R."/>
            <person name="Tanyolac B."/>
            <person name="Young S."/>
            <person name="Ho-Il K."/>
            <person name="Hahn J.H."/>
            <person name="Sangsakoo G."/>
            <person name="Vanavichit A."/>
            <person name="de Mattos Luiz.A.T."/>
            <person name="Zimmer P.D."/>
            <person name="Malone G."/>
            <person name="Dellagostin O."/>
            <person name="de Oliveira A.C."/>
            <person name="Bevan M."/>
            <person name="Bancroft I."/>
            <person name="Minx P."/>
            <person name="Cordum H."/>
            <person name="Wilson R."/>
            <person name="Cheng Z."/>
            <person name="Jin W."/>
            <person name="Jiang J."/>
            <person name="Leong S.A."/>
            <person name="Iwama H."/>
            <person name="Gojobori T."/>
            <person name="Itoh T."/>
            <person name="Niimura Y."/>
            <person name="Fujii Y."/>
            <person name="Habara T."/>
            <person name="Sakai H."/>
            <person name="Sato Y."/>
            <person name="Wilson G."/>
            <person name="Kumar K."/>
            <person name="McCouch S."/>
            <person name="Juretic N."/>
            <person name="Hoen D."/>
            <person name="Wright S."/>
            <person name="Bruskiewich R."/>
            <person name="Bureau T."/>
            <person name="Miyao A."/>
            <person name="Hirochika H."/>
            <person name="Nishikawa T."/>
            <person name="Kadowaki K."/>
            <person name="Sugiura M."/>
            <person name="Burr B."/>
            <person name="Sasaki T."/>
        </authorList>
    </citation>
    <scope>NUCLEOTIDE SEQUENCE [LARGE SCALE GENOMIC DNA]</scope>
    <source>
        <strain evidence="2">cv. Nipponbare</strain>
    </source>
</reference>
<dbReference type="AlphaFoldDB" id="A0A0P0WA54"/>
<reference evidence="2" key="2">
    <citation type="journal article" date="2008" name="Nucleic Acids Res.">
        <title>The rice annotation project database (RAP-DB): 2008 update.</title>
        <authorList>
            <consortium name="The rice annotation project (RAP)"/>
        </authorList>
    </citation>
    <scope>GENOME REANNOTATION</scope>
    <source>
        <strain evidence="2">cv. Nipponbare</strain>
    </source>
</reference>
<dbReference type="KEGG" id="dosa:Os04g0419800"/>
<dbReference type="EMBL" id="AP008210">
    <property type="protein sequence ID" value="BAF14693.1"/>
    <property type="molecule type" value="Genomic_DNA"/>
</dbReference>
<accession>A0A0P0WA54</accession>
<evidence type="ECO:0000313" key="1">
    <source>
        <dbReference type="EMBL" id="BAF14693.1"/>
    </source>
</evidence>
<name>A0A0P0WA54_ORYSJ</name>
<dbReference type="Gramene" id="Os04t0419800-01">
    <property type="protein sequence ID" value="Os04t0419800-01"/>
    <property type="gene ID" value="Os04g0419800"/>
</dbReference>
<evidence type="ECO:0000313" key="2">
    <source>
        <dbReference type="Proteomes" id="UP000000763"/>
    </source>
</evidence>
<sequence>MVDDALVVLVLRRTRFPSSRRTAWVVLVGMLALLDQTMEEFLAWVVATMARLPSLETRSLHDARSATGFSPLATHTGVNLGTVLNQMPR</sequence>
<dbReference type="Proteomes" id="UP000000763">
    <property type="component" value="Chromosome 4"/>
</dbReference>